<evidence type="ECO:0000256" key="2">
    <source>
        <dbReference type="ARBA" id="ARBA00022741"/>
    </source>
</evidence>
<dbReference type="PANTHER" id="PTHR23407:SF1">
    <property type="entry name" value="5-FORMYLTETRAHYDROFOLATE CYCLO-LIGASE"/>
    <property type="match status" value="1"/>
</dbReference>
<keyword evidence="5" id="KW-0460">Magnesium</keyword>
<keyword evidence="6" id="KW-0436">Ligase</keyword>
<keyword evidence="2 4" id="KW-0547">Nucleotide-binding</keyword>
<evidence type="ECO:0000256" key="3">
    <source>
        <dbReference type="ARBA" id="ARBA00022840"/>
    </source>
</evidence>
<protein>
    <recommendedName>
        <fullName evidence="5">5-formyltetrahydrofolate cyclo-ligase</fullName>
        <ecNumber evidence="5">6.3.3.2</ecNumber>
    </recommendedName>
</protein>
<reference evidence="6" key="1">
    <citation type="submission" date="2019-11" db="EMBL/GenBank/DDBJ databases">
        <title>Genomic insights into an expanded diversity of filamentous marine cyanobacteria reveals the extraordinary biosynthetic potential of Moorea and Okeania.</title>
        <authorList>
            <person name="Ferreira Leao T."/>
            <person name="Wang M."/>
            <person name="Moss N."/>
            <person name="Da Silva R."/>
            <person name="Sanders J."/>
            <person name="Nurk S."/>
            <person name="Gurevich A."/>
            <person name="Humphrey G."/>
            <person name="Reher R."/>
            <person name="Zhu Q."/>
            <person name="Belda-Ferre P."/>
            <person name="Glukhov E."/>
            <person name="Rex R."/>
            <person name="Dorrestein P.C."/>
            <person name="Knight R."/>
            <person name="Pevzner P."/>
            <person name="Gerwick W.H."/>
            <person name="Gerwick L."/>
        </authorList>
    </citation>
    <scope>NUCLEOTIDE SEQUENCE</scope>
    <source>
        <strain evidence="6">SIO1C4</strain>
    </source>
</reference>
<dbReference type="NCBIfam" id="TIGR02727">
    <property type="entry name" value="MTHFS_bact"/>
    <property type="match status" value="1"/>
</dbReference>
<gene>
    <name evidence="6" type="ORF">F6J89_16530</name>
</gene>
<feature type="binding site" evidence="4">
    <location>
        <begin position="127"/>
        <end position="135"/>
    </location>
    <ligand>
        <name>ATP</name>
        <dbReference type="ChEBI" id="CHEBI:30616"/>
    </ligand>
</feature>
<feature type="binding site" evidence="4">
    <location>
        <position position="54"/>
    </location>
    <ligand>
        <name>substrate</name>
    </ligand>
</feature>
<dbReference type="EMBL" id="JAAHFQ010000322">
    <property type="protein sequence ID" value="NER29186.1"/>
    <property type="molecule type" value="Genomic_DNA"/>
</dbReference>
<accession>A0A6B3N632</accession>
<feature type="binding site" evidence="4">
    <location>
        <begin position="3"/>
        <end position="7"/>
    </location>
    <ligand>
        <name>ATP</name>
        <dbReference type="ChEBI" id="CHEBI:30616"/>
    </ligand>
</feature>
<keyword evidence="5" id="KW-0479">Metal-binding</keyword>
<evidence type="ECO:0000256" key="1">
    <source>
        <dbReference type="ARBA" id="ARBA00010638"/>
    </source>
</evidence>
<evidence type="ECO:0000313" key="6">
    <source>
        <dbReference type="EMBL" id="NER29186.1"/>
    </source>
</evidence>
<comment type="catalytic activity">
    <reaction evidence="5">
        <text>(6S)-5-formyl-5,6,7,8-tetrahydrofolate + ATP = (6R)-5,10-methenyltetrahydrofolate + ADP + phosphate</text>
        <dbReference type="Rhea" id="RHEA:10488"/>
        <dbReference type="ChEBI" id="CHEBI:30616"/>
        <dbReference type="ChEBI" id="CHEBI:43474"/>
        <dbReference type="ChEBI" id="CHEBI:57455"/>
        <dbReference type="ChEBI" id="CHEBI:57457"/>
        <dbReference type="ChEBI" id="CHEBI:456216"/>
        <dbReference type="EC" id="6.3.3.2"/>
    </reaction>
</comment>
<comment type="cofactor">
    <cofactor evidence="5">
        <name>Mg(2+)</name>
        <dbReference type="ChEBI" id="CHEBI:18420"/>
    </cofactor>
</comment>
<dbReference type="InterPro" id="IPR002698">
    <property type="entry name" value="FTHF_cligase"/>
</dbReference>
<keyword evidence="3 4" id="KW-0067">ATP-binding</keyword>
<dbReference type="GO" id="GO:0030272">
    <property type="term" value="F:5-formyltetrahydrofolate cyclo-ligase activity"/>
    <property type="evidence" value="ECO:0007669"/>
    <property type="project" value="UniProtKB-EC"/>
</dbReference>
<dbReference type="AlphaFoldDB" id="A0A6B3N632"/>
<dbReference type="GO" id="GO:0009396">
    <property type="term" value="P:folic acid-containing compound biosynthetic process"/>
    <property type="evidence" value="ECO:0007669"/>
    <property type="project" value="TreeGrafter"/>
</dbReference>
<organism evidence="6">
    <name type="scientific">Symploca sp. SIO1C4</name>
    <dbReference type="NCBI Taxonomy" id="2607765"/>
    <lineage>
        <taxon>Bacteria</taxon>
        <taxon>Bacillati</taxon>
        <taxon>Cyanobacteriota</taxon>
        <taxon>Cyanophyceae</taxon>
        <taxon>Coleofasciculales</taxon>
        <taxon>Coleofasciculaceae</taxon>
        <taxon>Symploca</taxon>
    </lineage>
</organism>
<proteinExistence type="inferred from homology"/>
<dbReference type="Pfam" id="PF01812">
    <property type="entry name" value="5-FTHF_cyc-lig"/>
    <property type="match status" value="1"/>
</dbReference>
<dbReference type="GO" id="GO:0046872">
    <property type="term" value="F:metal ion binding"/>
    <property type="evidence" value="ECO:0007669"/>
    <property type="project" value="UniProtKB-KW"/>
</dbReference>
<dbReference type="EC" id="6.3.3.2" evidence="5"/>
<evidence type="ECO:0000256" key="5">
    <source>
        <dbReference type="RuleBase" id="RU361279"/>
    </source>
</evidence>
<evidence type="ECO:0000256" key="4">
    <source>
        <dbReference type="PIRSR" id="PIRSR006806-1"/>
    </source>
</evidence>
<dbReference type="InterPro" id="IPR037171">
    <property type="entry name" value="NagB/RpiA_transferase-like"/>
</dbReference>
<dbReference type="GO" id="GO:0035999">
    <property type="term" value="P:tetrahydrofolate interconversion"/>
    <property type="evidence" value="ECO:0007669"/>
    <property type="project" value="TreeGrafter"/>
</dbReference>
<dbReference type="Gene3D" id="3.40.50.10420">
    <property type="entry name" value="NagB/RpiA/CoA transferase-like"/>
    <property type="match status" value="1"/>
</dbReference>
<dbReference type="GO" id="GO:0005524">
    <property type="term" value="F:ATP binding"/>
    <property type="evidence" value="ECO:0007669"/>
    <property type="project" value="UniProtKB-KW"/>
</dbReference>
<comment type="caution">
    <text evidence="6">The sequence shown here is derived from an EMBL/GenBank/DDBJ whole genome shotgun (WGS) entry which is preliminary data.</text>
</comment>
<dbReference type="PANTHER" id="PTHR23407">
    <property type="entry name" value="ATPASE INHIBITOR/5-FORMYLTETRAHYDROFOLATE CYCLO-LIGASE"/>
    <property type="match status" value="1"/>
</dbReference>
<dbReference type="SUPFAM" id="SSF100950">
    <property type="entry name" value="NagB/RpiA/CoA transferase-like"/>
    <property type="match status" value="1"/>
</dbReference>
<comment type="similarity">
    <text evidence="1 5">Belongs to the 5-formyltetrahydrofolate cyclo-ligase family.</text>
</comment>
<name>A0A6B3N632_9CYAN</name>
<sequence length="185" mass="21276">MDKSKLRRSLLKKRQSMSSEEWQQKSECLVKHLRFSPLFTQAQTVLAYFSFRKEPDLSTMFEDTERRWGFPRCVGKSLCWHSWKPGEALQKGKYGIFEPCGDAPTLEPSEVDLIIVPAVACDQRGYRLGYGGGFYDRMLSLSEWESKPTIGIIFEQAYLPQLPIDDWDTSLQGVCTENGFNFVVL</sequence>
<dbReference type="InterPro" id="IPR024185">
    <property type="entry name" value="FTHF_cligase-like_sf"/>
</dbReference>
<dbReference type="PIRSF" id="PIRSF006806">
    <property type="entry name" value="FTHF_cligase"/>
    <property type="match status" value="1"/>
</dbReference>